<comment type="caution">
    <text evidence="2">The sequence shown here is derived from an EMBL/GenBank/DDBJ whole genome shotgun (WGS) entry which is preliminary data.</text>
</comment>
<keyword evidence="3" id="KW-1185">Reference proteome</keyword>
<accession>A0AAV1HV69</accession>
<feature type="region of interest" description="Disordered" evidence="1">
    <location>
        <begin position="261"/>
        <end position="284"/>
    </location>
</feature>
<dbReference type="InterPro" id="IPR036188">
    <property type="entry name" value="FAD/NAD-bd_sf"/>
</dbReference>
<evidence type="ECO:0000256" key="1">
    <source>
        <dbReference type="SAM" id="MobiDB-lite"/>
    </source>
</evidence>
<sequence>MAGTQITDFMRIRGSSHHHTGALDIAVVGTSAEALLSASAISQLDIVTVQVYSCAHTTESDGSTVVLTPDSMNAIFAVSPQLCRALTSAGESLPASLDSTRTSGMGPKISHTPSARGIHADVRIQRHAMADLLAEPLPRGMLQPEMQFTGVKEEVNGVRLRFQAGDTLQAKLLVVCGDAAAAVANNVGAHSPWGRGRIAVIPKAADGQVYAEAAVELAYSLSEHGLTPAALRSFAMSMARHQECQQGDMQQRAFPPVAQPEALKGSATSSMGSSPCGSLKMQEVRPFESTRGLQNFAA</sequence>
<dbReference type="SUPFAM" id="SSF51905">
    <property type="entry name" value="FAD/NAD(P)-binding domain"/>
    <property type="match status" value="1"/>
</dbReference>
<gene>
    <name evidence="2" type="ORF">CVIRNUC_001994</name>
</gene>
<feature type="compositionally biased region" description="Polar residues" evidence="1">
    <location>
        <begin position="266"/>
        <end position="276"/>
    </location>
</feature>
<dbReference type="Proteomes" id="UP001314263">
    <property type="component" value="Unassembled WGS sequence"/>
</dbReference>
<dbReference type="EMBL" id="CAUYUE010000003">
    <property type="protein sequence ID" value="CAK0750479.1"/>
    <property type="molecule type" value="Genomic_DNA"/>
</dbReference>
<dbReference type="Gene3D" id="3.50.50.60">
    <property type="entry name" value="FAD/NAD(P)-binding domain"/>
    <property type="match status" value="1"/>
</dbReference>
<evidence type="ECO:0000313" key="2">
    <source>
        <dbReference type="EMBL" id="CAK0750479.1"/>
    </source>
</evidence>
<name>A0AAV1HV69_9CHLO</name>
<dbReference type="AlphaFoldDB" id="A0AAV1HV69"/>
<protein>
    <submittedName>
        <fullName evidence="2">Uncharacterized protein</fullName>
    </submittedName>
</protein>
<evidence type="ECO:0000313" key="3">
    <source>
        <dbReference type="Proteomes" id="UP001314263"/>
    </source>
</evidence>
<reference evidence="2 3" key="1">
    <citation type="submission" date="2023-10" db="EMBL/GenBank/DDBJ databases">
        <authorList>
            <person name="Maclean D."/>
            <person name="Macfadyen A."/>
        </authorList>
    </citation>
    <scope>NUCLEOTIDE SEQUENCE [LARGE SCALE GENOMIC DNA]</scope>
</reference>
<proteinExistence type="predicted"/>
<organism evidence="2 3">
    <name type="scientific">Coccomyxa viridis</name>
    <dbReference type="NCBI Taxonomy" id="1274662"/>
    <lineage>
        <taxon>Eukaryota</taxon>
        <taxon>Viridiplantae</taxon>
        <taxon>Chlorophyta</taxon>
        <taxon>core chlorophytes</taxon>
        <taxon>Trebouxiophyceae</taxon>
        <taxon>Trebouxiophyceae incertae sedis</taxon>
        <taxon>Coccomyxaceae</taxon>
        <taxon>Coccomyxa</taxon>
    </lineage>
</organism>